<comment type="subunit">
    <text evidence="5 17">Homodimer.</text>
</comment>
<dbReference type="PROSITE" id="PS00379">
    <property type="entry name" value="CDP_ALCOHOL_P_TRANSF"/>
    <property type="match status" value="1"/>
</dbReference>
<evidence type="ECO:0000256" key="3">
    <source>
        <dbReference type="ARBA" id="ARBA00005189"/>
    </source>
</evidence>
<comment type="function">
    <text evidence="17">Catalyzes the conjugation of the 1'-hydroxyl group of D-myo-inositol-3-phosphate (also named L-myo-inositol-1-phosphate) with a lipid tail of cytidine diphosphate diacylglycerol (CDP-DAG), forming phosphatidylinositol phosphate (PIP) and CMP. PIP is a precursor of phosphatidylinositol (PI) which is an essential lipid required for cell wall formation.</text>
</comment>
<proteinExistence type="inferred from homology"/>
<feature type="transmembrane region" description="Helical" evidence="17">
    <location>
        <begin position="154"/>
        <end position="183"/>
    </location>
</feature>
<keyword evidence="8 17" id="KW-0812">Transmembrane</keyword>
<dbReference type="EC" id="2.7.8.-" evidence="17"/>
<feature type="transmembrane region" description="Helical" evidence="17">
    <location>
        <begin position="52"/>
        <end position="72"/>
    </location>
</feature>
<dbReference type="HAMAP" id="MF_02241">
    <property type="entry name" value="PIP_synthase"/>
    <property type="match status" value="1"/>
</dbReference>
<evidence type="ECO:0000256" key="6">
    <source>
        <dbReference type="ARBA" id="ARBA00022475"/>
    </source>
</evidence>
<evidence type="ECO:0000256" key="7">
    <source>
        <dbReference type="ARBA" id="ARBA00022679"/>
    </source>
</evidence>
<dbReference type="Gene3D" id="1.20.120.1760">
    <property type="match status" value="1"/>
</dbReference>
<dbReference type="RefSeq" id="WP_344719349.1">
    <property type="nucleotide sequence ID" value="NZ_BAAAYG010000004.1"/>
</dbReference>
<evidence type="ECO:0000256" key="15">
    <source>
        <dbReference type="ARBA" id="ARBA00033137"/>
    </source>
</evidence>
<evidence type="ECO:0000313" key="20">
    <source>
        <dbReference type="Proteomes" id="UP001501736"/>
    </source>
</evidence>
<evidence type="ECO:0000256" key="11">
    <source>
        <dbReference type="ARBA" id="ARBA00022989"/>
    </source>
</evidence>
<accession>A0ABP6RDC8</accession>
<evidence type="ECO:0000256" key="4">
    <source>
        <dbReference type="ARBA" id="ARBA00010441"/>
    </source>
</evidence>
<comment type="similarity">
    <text evidence="4 17 18">Belongs to the CDP-alcohol phosphatidyltransferase class-I family.</text>
</comment>
<comment type="pathway">
    <text evidence="3">Lipid metabolism.</text>
</comment>
<comment type="cofactor">
    <cofactor evidence="17">
        <name>Mg(2+)</name>
        <dbReference type="ChEBI" id="CHEBI:18420"/>
    </cofactor>
    <text evidence="17">Contains a di-nuclear catalytic Mg(2+) center.</text>
</comment>
<evidence type="ECO:0000256" key="2">
    <source>
        <dbReference type="ARBA" id="ARBA00004805"/>
    </source>
</evidence>
<comment type="pathway">
    <text evidence="2 17">Phospholipid metabolism; phosphatidylinositol phosphate biosynthesis.</text>
</comment>
<keyword evidence="17" id="KW-1208">Phospholipid metabolism</keyword>
<dbReference type="EMBL" id="BAAAYG010000004">
    <property type="protein sequence ID" value="GAA3283580.1"/>
    <property type="molecule type" value="Genomic_DNA"/>
</dbReference>
<evidence type="ECO:0000256" key="12">
    <source>
        <dbReference type="ARBA" id="ARBA00023136"/>
    </source>
</evidence>
<comment type="catalytic activity">
    <reaction evidence="13 17">
        <text>1,2-di-(9Z-octadecenoyl)-sn-glycero-3-cytidine-5'-diphosphate + 1D-myo-inositol 3-phosphate = 1,2-di-(9Z-octadecenoyl)-sn-glycero-3-phospho-(1D-myo-inositol-3-phosphate) + CMP + H(+)</text>
        <dbReference type="Rhea" id="RHEA:61216"/>
        <dbReference type="ChEBI" id="CHEBI:15378"/>
        <dbReference type="ChEBI" id="CHEBI:58401"/>
        <dbReference type="ChEBI" id="CHEBI:60377"/>
        <dbReference type="ChEBI" id="CHEBI:85356"/>
        <dbReference type="ChEBI" id="CHEBI:144472"/>
    </reaction>
</comment>
<evidence type="ECO:0000256" key="1">
    <source>
        <dbReference type="ARBA" id="ARBA00004651"/>
    </source>
</evidence>
<feature type="active site" description="Proton acceptor" evidence="17">
    <location>
        <position position="91"/>
    </location>
</feature>
<dbReference type="InterPro" id="IPR000462">
    <property type="entry name" value="CDP-OH_P_trans"/>
</dbReference>
<keyword evidence="17" id="KW-0594">Phospholipid biosynthesis</keyword>
<name>A0ABP6RDC8_9MICC</name>
<evidence type="ECO:0000256" key="10">
    <source>
        <dbReference type="ARBA" id="ARBA00022842"/>
    </source>
</evidence>
<protein>
    <recommendedName>
        <fullName evidence="14 17">Phosphatidylinositol phosphate synthase</fullName>
        <shortName evidence="17">PIP synthase</shortName>
        <ecNumber evidence="17">2.7.8.-</ecNumber>
    </recommendedName>
    <alternativeName>
        <fullName evidence="15 17">CDP-diacylglycerol--D-myo-inositol-3-phosphate 3-phosphatidyltransferase</fullName>
    </alternativeName>
</protein>
<evidence type="ECO:0000256" key="14">
    <source>
        <dbReference type="ARBA" id="ARBA00024082"/>
    </source>
</evidence>
<evidence type="ECO:0000256" key="9">
    <source>
        <dbReference type="ARBA" id="ARBA00022723"/>
    </source>
</evidence>
<comment type="subcellular location">
    <subcellularLocation>
        <location evidence="1 17">Cell membrane</location>
        <topology evidence="1 17">Multi-pass membrane protein</topology>
    </subcellularLocation>
</comment>
<feature type="binding site" evidence="17">
    <location>
        <begin position="29"/>
        <end position="32"/>
    </location>
    <ligand>
        <name>a CDP-1,2-diacyl-sn-glycerol</name>
        <dbReference type="ChEBI" id="CHEBI:58332"/>
    </ligand>
</feature>
<keyword evidence="10 17" id="KW-0460">Magnesium</keyword>
<feature type="binding site" evidence="17">
    <location>
        <position position="70"/>
    </location>
    <ligand>
        <name>a CDP-1,2-diacyl-sn-glycerol</name>
        <dbReference type="ChEBI" id="CHEBI:58332"/>
    </ligand>
</feature>
<keyword evidence="20" id="KW-1185">Reference proteome</keyword>
<dbReference type="InterPro" id="IPR048254">
    <property type="entry name" value="CDP_ALCOHOL_P_TRANSF_CS"/>
</dbReference>
<organism evidence="19 20">
    <name type="scientific">Nesterenkonia halobia</name>
    <dbReference type="NCBI Taxonomy" id="37922"/>
    <lineage>
        <taxon>Bacteria</taxon>
        <taxon>Bacillati</taxon>
        <taxon>Actinomycetota</taxon>
        <taxon>Actinomycetes</taxon>
        <taxon>Micrococcales</taxon>
        <taxon>Micrococcaceae</taxon>
        <taxon>Nesterenkonia</taxon>
    </lineage>
</organism>
<keyword evidence="7 17" id="KW-0808">Transferase</keyword>
<feature type="binding site" evidence="17">
    <location>
        <position position="87"/>
    </location>
    <ligand>
        <name>Mg(2+)</name>
        <dbReference type="ChEBI" id="CHEBI:18420"/>
        <label>2</label>
    </ligand>
</feature>
<dbReference type="Pfam" id="PF01066">
    <property type="entry name" value="CDP-OH_P_transf"/>
    <property type="match status" value="1"/>
</dbReference>
<evidence type="ECO:0000256" key="16">
    <source>
        <dbReference type="ARBA" id="ARBA00048865"/>
    </source>
</evidence>
<keyword evidence="9 17" id="KW-0479">Metal-binding</keyword>
<dbReference type="InterPro" id="IPR043130">
    <property type="entry name" value="CDP-OH_PTrfase_TM_dom"/>
</dbReference>
<dbReference type="Proteomes" id="UP001501736">
    <property type="component" value="Unassembled WGS sequence"/>
</dbReference>
<keyword evidence="17" id="KW-0444">Lipid biosynthesis</keyword>
<feature type="binding site" evidence="17">
    <location>
        <position position="66"/>
    </location>
    <ligand>
        <name>Mg(2+)</name>
        <dbReference type="ChEBI" id="CHEBI:18420"/>
        <label>1</label>
    </ligand>
</feature>
<keyword evidence="17" id="KW-0443">Lipid metabolism</keyword>
<comment type="caution">
    <text evidence="19">The sequence shown here is derived from an EMBL/GenBank/DDBJ whole genome shotgun (WGS) entry which is preliminary data.</text>
</comment>
<reference evidence="20" key="1">
    <citation type="journal article" date="2019" name="Int. J. Syst. Evol. Microbiol.">
        <title>The Global Catalogue of Microorganisms (GCM) 10K type strain sequencing project: providing services to taxonomists for standard genome sequencing and annotation.</title>
        <authorList>
            <consortium name="The Broad Institute Genomics Platform"/>
            <consortium name="The Broad Institute Genome Sequencing Center for Infectious Disease"/>
            <person name="Wu L."/>
            <person name="Ma J."/>
        </authorList>
    </citation>
    <scope>NUCLEOTIDE SEQUENCE [LARGE SCALE GENOMIC DNA]</scope>
    <source>
        <strain evidence="20">JCM 11483</strain>
    </source>
</reference>
<evidence type="ECO:0000256" key="13">
    <source>
        <dbReference type="ARBA" id="ARBA00023935"/>
    </source>
</evidence>
<feature type="transmembrane region" description="Helical" evidence="17">
    <location>
        <begin position="21"/>
        <end position="46"/>
    </location>
</feature>
<evidence type="ECO:0000256" key="8">
    <source>
        <dbReference type="ARBA" id="ARBA00022692"/>
    </source>
</evidence>
<dbReference type="InterPro" id="IPR044268">
    <property type="entry name" value="PIP_synthase_PgsA1"/>
</dbReference>
<sequence>MISRRARGTAARVFGPVAEQLHRLGVTPNMVTLIGTAGVCLGALIFYPLDQLFWGTVVITVFVFSDLLDGLLARSTDSASVLGGFLDSTLDRLQDGSIFLGLLIWAFTVGGEPGIGVAAGACLVLGHLVSYVRAKAEALGFTADVGLAERTERLVVTLVFTGFTGLGLPSTVLLVVLCVLAAASAATVLQRILAVRSQAAERD</sequence>
<feature type="binding site" evidence="17">
    <location>
        <position position="91"/>
    </location>
    <ligand>
        <name>Mg(2+)</name>
        <dbReference type="ChEBI" id="CHEBI:18420"/>
        <label>2</label>
    </ligand>
</feature>
<evidence type="ECO:0000256" key="17">
    <source>
        <dbReference type="HAMAP-Rule" id="MF_02241"/>
    </source>
</evidence>
<feature type="binding site" evidence="17">
    <location>
        <position position="80"/>
    </location>
    <ligand>
        <name>a CDP-1,2-diacyl-sn-glycerol</name>
        <dbReference type="ChEBI" id="CHEBI:58332"/>
    </ligand>
</feature>
<keyword evidence="12 17" id="KW-0472">Membrane</keyword>
<dbReference type="NCBIfam" id="NF045883">
    <property type="entry name" value="PIPSynth"/>
    <property type="match status" value="1"/>
</dbReference>
<evidence type="ECO:0000313" key="19">
    <source>
        <dbReference type="EMBL" id="GAA3283580.1"/>
    </source>
</evidence>
<feature type="binding site" evidence="17">
    <location>
        <position position="69"/>
    </location>
    <ligand>
        <name>Mg(2+)</name>
        <dbReference type="ChEBI" id="CHEBI:18420"/>
        <label>1</label>
    </ligand>
</feature>
<evidence type="ECO:0000256" key="5">
    <source>
        <dbReference type="ARBA" id="ARBA00011738"/>
    </source>
</evidence>
<keyword evidence="6 17" id="KW-1003">Cell membrane</keyword>
<feature type="binding site" evidence="17">
    <location>
        <position position="74"/>
    </location>
    <ligand>
        <name>a CDP-1,2-diacyl-sn-glycerol</name>
        <dbReference type="ChEBI" id="CHEBI:58332"/>
    </ligand>
</feature>
<comment type="catalytic activity">
    <reaction evidence="16 17">
        <text>a CDP-1,2-diacyl-sn-glycerol + 1D-myo-inositol 3-phosphate = a 1,2-diacyl-sn-glycero-3-phospho-(1D-myo-inositol-3-phosphate) + CMP + H(+)</text>
        <dbReference type="Rhea" id="RHEA:60504"/>
        <dbReference type="ChEBI" id="CHEBI:15378"/>
        <dbReference type="ChEBI" id="CHEBI:58088"/>
        <dbReference type="ChEBI" id="CHEBI:58332"/>
        <dbReference type="ChEBI" id="CHEBI:58401"/>
        <dbReference type="ChEBI" id="CHEBI:60377"/>
    </reaction>
</comment>
<comment type="caution">
    <text evidence="17">Lacks conserved residue(s) required for the propagation of feature annotation.</text>
</comment>
<feature type="binding site" evidence="17">
    <location>
        <position position="87"/>
    </location>
    <ligand>
        <name>Mg(2+)</name>
        <dbReference type="ChEBI" id="CHEBI:18420"/>
        <label>1</label>
    </ligand>
</feature>
<keyword evidence="11 17" id="KW-1133">Transmembrane helix</keyword>
<evidence type="ECO:0000256" key="18">
    <source>
        <dbReference type="RuleBase" id="RU003750"/>
    </source>
</evidence>
<feature type="binding site" evidence="17">
    <location>
        <position position="66"/>
    </location>
    <ligand>
        <name>Mg(2+)</name>
        <dbReference type="ChEBI" id="CHEBI:18420"/>
        <label>2</label>
    </ligand>
</feature>
<gene>
    <name evidence="19" type="ORF">GCM10020260_12590</name>
</gene>